<dbReference type="Pfam" id="PF13456">
    <property type="entry name" value="RVT_3"/>
    <property type="match status" value="1"/>
</dbReference>
<dbReference type="InterPro" id="IPR012337">
    <property type="entry name" value="RNaseH-like_sf"/>
</dbReference>
<dbReference type="OrthoDB" id="1166005at2759"/>
<evidence type="ECO:0000313" key="2">
    <source>
        <dbReference type="EMBL" id="KAB2616931.1"/>
    </source>
</evidence>
<dbReference type="GO" id="GO:0004523">
    <property type="term" value="F:RNA-DNA hybrid ribonuclease activity"/>
    <property type="evidence" value="ECO:0007669"/>
    <property type="project" value="InterPro"/>
</dbReference>
<dbReference type="EMBL" id="SMOL01000401">
    <property type="protein sequence ID" value="KAB2616931.1"/>
    <property type="molecule type" value="Genomic_DNA"/>
</dbReference>
<dbReference type="InterPro" id="IPR044730">
    <property type="entry name" value="RNase_H-like_dom_plant"/>
</dbReference>
<dbReference type="AlphaFoldDB" id="A0A5N5GSQ0"/>
<accession>A0A5N5GSQ0</accession>
<dbReference type="InterPro" id="IPR052929">
    <property type="entry name" value="RNase_H-like_EbsB-rel"/>
</dbReference>
<feature type="domain" description="RNase H type-1" evidence="1">
    <location>
        <begin position="2"/>
        <end position="114"/>
    </location>
</feature>
<dbReference type="Gene3D" id="3.30.420.10">
    <property type="entry name" value="Ribonuclease H-like superfamily/Ribonuclease H"/>
    <property type="match status" value="1"/>
</dbReference>
<proteinExistence type="predicted"/>
<reference evidence="2 3" key="1">
    <citation type="submission" date="2019-09" db="EMBL/GenBank/DDBJ databases">
        <authorList>
            <person name="Ou C."/>
        </authorList>
    </citation>
    <scope>NUCLEOTIDE SEQUENCE [LARGE SCALE GENOMIC DNA]</scope>
    <source>
        <strain evidence="2">S2</strain>
        <tissue evidence="2">Leaf</tissue>
    </source>
</reference>
<dbReference type="InterPro" id="IPR036397">
    <property type="entry name" value="RNaseH_sf"/>
</dbReference>
<dbReference type="CDD" id="cd06222">
    <property type="entry name" value="RNase_H_like"/>
    <property type="match status" value="1"/>
</dbReference>
<reference evidence="2 3" key="3">
    <citation type="submission" date="2019-11" db="EMBL/GenBank/DDBJ databases">
        <title>A de novo genome assembly of a pear dwarfing rootstock.</title>
        <authorList>
            <person name="Wang F."/>
            <person name="Wang J."/>
            <person name="Li S."/>
            <person name="Zhang Y."/>
            <person name="Fang M."/>
            <person name="Ma L."/>
            <person name="Zhao Y."/>
            <person name="Jiang S."/>
        </authorList>
    </citation>
    <scope>NUCLEOTIDE SEQUENCE [LARGE SCALE GENOMIC DNA]</scope>
    <source>
        <strain evidence="2">S2</strain>
        <tissue evidence="2">Leaf</tissue>
    </source>
</reference>
<evidence type="ECO:0000313" key="3">
    <source>
        <dbReference type="Proteomes" id="UP000327157"/>
    </source>
</evidence>
<comment type="caution">
    <text evidence="2">The sequence shown here is derived from an EMBL/GenBank/DDBJ whole genome shotgun (WGS) entry which is preliminary data.</text>
</comment>
<dbReference type="PANTHER" id="PTHR47074">
    <property type="entry name" value="BNAC02G40300D PROTEIN"/>
    <property type="match status" value="1"/>
</dbReference>
<protein>
    <recommendedName>
        <fullName evidence="1">RNase H type-1 domain-containing protein</fullName>
    </recommendedName>
</protein>
<keyword evidence="3" id="KW-1185">Reference proteome</keyword>
<reference evidence="3" key="2">
    <citation type="submission" date="2019-10" db="EMBL/GenBank/DDBJ databases">
        <title>A de novo genome assembly of a pear dwarfing rootstock.</title>
        <authorList>
            <person name="Wang F."/>
            <person name="Wang J."/>
            <person name="Li S."/>
            <person name="Zhang Y."/>
            <person name="Fang M."/>
            <person name="Ma L."/>
            <person name="Zhao Y."/>
            <person name="Jiang S."/>
        </authorList>
    </citation>
    <scope>NUCLEOTIDE SEQUENCE [LARGE SCALE GENOMIC DNA]</scope>
</reference>
<evidence type="ECO:0000259" key="1">
    <source>
        <dbReference type="Pfam" id="PF13456"/>
    </source>
</evidence>
<organism evidence="2 3">
    <name type="scientific">Pyrus ussuriensis x Pyrus communis</name>
    <dbReference type="NCBI Taxonomy" id="2448454"/>
    <lineage>
        <taxon>Eukaryota</taxon>
        <taxon>Viridiplantae</taxon>
        <taxon>Streptophyta</taxon>
        <taxon>Embryophyta</taxon>
        <taxon>Tracheophyta</taxon>
        <taxon>Spermatophyta</taxon>
        <taxon>Magnoliopsida</taxon>
        <taxon>eudicotyledons</taxon>
        <taxon>Gunneridae</taxon>
        <taxon>Pentapetalae</taxon>
        <taxon>rosids</taxon>
        <taxon>fabids</taxon>
        <taxon>Rosales</taxon>
        <taxon>Rosaceae</taxon>
        <taxon>Amygdaloideae</taxon>
        <taxon>Maleae</taxon>
        <taxon>Pyrus</taxon>
    </lineage>
</organism>
<dbReference type="SUPFAM" id="SSF53098">
    <property type="entry name" value="Ribonuclease H-like"/>
    <property type="match status" value="1"/>
</dbReference>
<dbReference type="InterPro" id="IPR002156">
    <property type="entry name" value="RNaseH_domain"/>
</dbReference>
<dbReference type="PANTHER" id="PTHR47074:SF79">
    <property type="entry name" value="PUTATIVE-RELATED"/>
    <property type="match status" value="1"/>
</dbReference>
<dbReference type="GO" id="GO:0003676">
    <property type="term" value="F:nucleic acid binding"/>
    <property type="evidence" value="ECO:0007669"/>
    <property type="project" value="InterPro"/>
</dbReference>
<gene>
    <name evidence="2" type="ORF">D8674_012800</name>
</gene>
<dbReference type="Proteomes" id="UP000327157">
    <property type="component" value="Chromosome 15"/>
</dbReference>
<sequence length="147" mass="16349">MNSKQGGVEIVVRDFDGLCPVAPSRMFTDVFSPTLVEVLANRAGFELAVERGFHNVIVESDSLQLITALNGSSMDLSPLRFIIEDAKTLLWSIAEVSATYIRRQANNVAHRLTRFGLHSRVDCTWIVDPPIIIWDLLDGEQSFPCTS</sequence>
<name>A0A5N5GSQ0_9ROSA</name>